<evidence type="ECO:0000259" key="7">
    <source>
        <dbReference type="PROSITE" id="PS50039"/>
    </source>
</evidence>
<evidence type="ECO:0000313" key="8">
    <source>
        <dbReference type="EMBL" id="POR33176.1"/>
    </source>
</evidence>
<keyword evidence="4 5" id="KW-0539">Nucleus</keyword>
<gene>
    <name evidence="8" type="ORF">TPAR_06631</name>
</gene>
<keyword evidence="9" id="KW-1185">Reference proteome</keyword>
<evidence type="ECO:0000256" key="2">
    <source>
        <dbReference type="ARBA" id="ARBA00023125"/>
    </source>
</evidence>
<dbReference type="AlphaFoldDB" id="A0A2S4KSP4"/>
<organism evidence="8 9">
    <name type="scientific">Tolypocladium paradoxum</name>
    <dbReference type="NCBI Taxonomy" id="94208"/>
    <lineage>
        <taxon>Eukaryota</taxon>
        <taxon>Fungi</taxon>
        <taxon>Dikarya</taxon>
        <taxon>Ascomycota</taxon>
        <taxon>Pezizomycotina</taxon>
        <taxon>Sordariomycetes</taxon>
        <taxon>Hypocreomycetidae</taxon>
        <taxon>Hypocreales</taxon>
        <taxon>Ophiocordycipitaceae</taxon>
        <taxon>Tolypocladium</taxon>
    </lineage>
</organism>
<dbReference type="InterPro" id="IPR036390">
    <property type="entry name" value="WH_DNA-bd_sf"/>
</dbReference>
<keyword evidence="3" id="KW-0804">Transcription</keyword>
<comment type="caution">
    <text evidence="8">The sequence shown here is derived from an EMBL/GenBank/DDBJ whole genome shotgun (WGS) entry which is preliminary data.</text>
</comment>
<comment type="subcellular location">
    <subcellularLocation>
        <location evidence="5">Nucleus</location>
    </subcellularLocation>
</comment>
<evidence type="ECO:0000256" key="4">
    <source>
        <dbReference type="ARBA" id="ARBA00023242"/>
    </source>
</evidence>
<keyword evidence="2 5" id="KW-0238">DNA-binding</keyword>
<accession>A0A2S4KSP4</accession>
<evidence type="ECO:0000256" key="5">
    <source>
        <dbReference type="PROSITE-ProRule" id="PRU00089"/>
    </source>
</evidence>
<dbReference type="SMART" id="SM00339">
    <property type="entry name" value="FH"/>
    <property type="match status" value="1"/>
</dbReference>
<dbReference type="InterPro" id="IPR001766">
    <property type="entry name" value="Fork_head_dom"/>
</dbReference>
<feature type="DNA-binding region" description="Fork-head" evidence="5">
    <location>
        <begin position="220"/>
        <end position="330"/>
    </location>
</feature>
<feature type="domain" description="Fork-head" evidence="7">
    <location>
        <begin position="220"/>
        <end position="330"/>
    </location>
</feature>
<dbReference type="Proteomes" id="UP000237481">
    <property type="component" value="Unassembled WGS sequence"/>
</dbReference>
<dbReference type="InterPro" id="IPR036388">
    <property type="entry name" value="WH-like_DNA-bd_sf"/>
</dbReference>
<evidence type="ECO:0000256" key="6">
    <source>
        <dbReference type="SAM" id="MobiDB-lite"/>
    </source>
</evidence>
<evidence type="ECO:0000313" key="9">
    <source>
        <dbReference type="Proteomes" id="UP000237481"/>
    </source>
</evidence>
<dbReference type="GO" id="GO:0000981">
    <property type="term" value="F:DNA-binding transcription factor activity, RNA polymerase II-specific"/>
    <property type="evidence" value="ECO:0007669"/>
    <property type="project" value="TreeGrafter"/>
</dbReference>
<dbReference type="PANTHER" id="PTHR46078:SF2">
    <property type="entry name" value="FORK-HEAD DOMAIN-CONTAINING PROTEIN"/>
    <property type="match status" value="1"/>
</dbReference>
<dbReference type="EMBL" id="PKSG01000722">
    <property type="protein sequence ID" value="POR33176.1"/>
    <property type="molecule type" value="Genomic_DNA"/>
</dbReference>
<evidence type="ECO:0000256" key="3">
    <source>
        <dbReference type="ARBA" id="ARBA00023163"/>
    </source>
</evidence>
<name>A0A2S4KSP4_9HYPO</name>
<dbReference type="InterPro" id="IPR030456">
    <property type="entry name" value="TF_fork_head_CS_2"/>
</dbReference>
<dbReference type="PROSITE" id="PS50039">
    <property type="entry name" value="FORK_HEAD_3"/>
    <property type="match status" value="1"/>
</dbReference>
<dbReference type="PROSITE" id="PS00658">
    <property type="entry name" value="FORK_HEAD_2"/>
    <property type="match status" value="1"/>
</dbReference>
<protein>
    <submittedName>
        <fullName evidence="8">Forkhead box protein I1</fullName>
    </submittedName>
</protein>
<proteinExistence type="predicted"/>
<evidence type="ECO:0000256" key="1">
    <source>
        <dbReference type="ARBA" id="ARBA00023015"/>
    </source>
</evidence>
<dbReference type="SUPFAM" id="SSF46785">
    <property type="entry name" value="Winged helix' DNA-binding domain"/>
    <property type="match status" value="1"/>
</dbReference>
<sequence>MSAPAVQERQHLPDARSLCSAMCHPLPEHPSLSAHCSDSYALGTPAQPYLRIKSEHAWPSPPLAPGDLDHFDQSHFHHDSPTSAAAYIANYTCSPATPGTWSPVPHALARPIERFRSQPLPDQQDFASICTPTPGRNLAIASPFTADGHHYGTLPGMPHGLPMDSFDADSLSPEDLLVNTPSSMVTPKAESPSICLDDVPHMYLGASPSIHMDLPDPDAKLDEPYAKLIYRAFMSRPDYTMTLQDIYQWFRDNTTKAVSEKGGWQNSIRHNLSMNAAFTKRHRKEESGVLSPLMEDSKRANEWVLEGWAIQYGVQSTTRYRKSNSRRRPSARCANQTPRQHSAKRAVSGRKGGCAARDSRLRDRAYAQAMAAAPVPRFGLERGLPSPPRSTMPEPYHSERFSMPQFDSMAHVPSAQHGHGNGIGPYDGPAAEPLGLMLGDGAATNMGHGMHSIAEPCSIGAQMSACRAPAQGVFPYGIRDVHVGFEPMSDGISDWADGSM</sequence>
<dbReference type="STRING" id="94208.A0A2S4KSP4"/>
<dbReference type="PANTHER" id="PTHR46078">
    <property type="entry name" value="FORKHEAD BOX PROTEIN J2 FAMILY MEMBER"/>
    <property type="match status" value="1"/>
</dbReference>
<dbReference type="OrthoDB" id="5954824at2759"/>
<dbReference type="Gene3D" id="1.10.10.10">
    <property type="entry name" value="Winged helix-like DNA-binding domain superfamily/Winged helix DNA-binding domain"/>
    <property type="match status" value="1"/>
</dbReference>
<keyword evidence="1" id="KW-0805">Transcription regulation</keyword>
<dbReference type="GO" id="GO:0000978">
    <property type="term" value="F:RNA polymerase II cis-regulatory region sequence-specific DNA binding"/>
    <property type="evidence" value="ECO:0007669"/>
    <property type="project" value="TreeGrafter"/>
</dbReference>
<feature type="compositionally biased region" description="Basic residues" evidence="6">
    <location>
        <begin position="319"/>
        <end position="330"/>
    </location>
</feature>
<reference evidence="8 9" key="1">
    <citation type="submission" date="2018-01" db="EMBL/GenBank/DDBJ databases">
        <title>Harnessing the power of phylogenomics to disentangle the directionality and signatures of interkingdom host jumping in the parasitic fungal genus Tolypocladium.</title>
        <authorList>
            <person name="Quandt C.A."/>
            <person name="Patterson W."/>
            <person name="Spatafora J.W."/>
        </authorList>
    </citation>
    <scope>NUCLEOTIDE SEQUENCE [LARGE SCALE GENOMIC DNA]</scope>
    <source>
        <strain evidence="8 9">NRBC 100945</strain>
    </source>
</reference>
<dbReference type="InterPro" id="IPR045912">
    <property type="entry name" value="FOXJ2/3-like"/>
</dbReference>
<dbReference type="GO" id="GO:0005634">
    <property type="term" value="C:nucleus"/>
    <property type="evidence" value="ECO:0007669"/>
    <property type="project" value="UniProtKB-SubCell"/>
</dbReference>
<dbReference type="Pfam" id="PF00250">
    <property type="entry name" value="Forkhead"/>
    <property type="match status" value="1"/>
</dbReference>
<feature type="region of interest" description="Disordered" evidence="6">
    <location>
        <begin position="318"/>
        <end position="356"/>
    </location>
</feature>